<keyword evidence="12" id="KW-0472">Membrane</keyword>
<reference evidence="15 16" key="2">
    <citation type="submission" date="2020-03" db="EMBL/GenBank/DDBJ databases">
        <title>Investigating the evolutionary divergence of the Butyrivibrio group.</title>
        <authorList>
            <person name="Skvortsov T."/>
            <person name="Santos F.G."/>
            <person name="Ting K.S."/>
            <person name="Creevey C.J."/>
        </authorList>
    </citation>
    <scope>NUCLEOTIDE SEQUENCE [LARGE SCALE GENOMIC DNA]</scope>
    <source>
        <strain evidence="15 16">MZ8</strain>
    </source>
</reference>
<evidence type="ECO:0000256" key="2">
    <source>
        <dbReference type="ARBA" id="ARBA00006402"/>
    </source>
</evidence>
<dbReference type="GO" id="GO:0000155">
    <property type="term" value="F:phosphorelay sensor kinase activity"/>
    <property type="evidence" value="ECO:0007669"/>
    <property type="project" value="InterPro"/>
</dbReference>
<feature type="transmembrane region" description="Helical" evidence="12">
    <location>
        <begin position="209"/>
        <end position="228"/>
    </location>
</feature>
<feature type="transmembrane region" description="Helical" evidence="12">
    <location>
        <begin position="334"/>
        <end position="354"/>
    </location>
</feature>
<evidence type="ECO:0000256" key="8">
    <source>
        <dbReference type="ARBA" id="ARBA00023012"/>
    </source>
</evidence>
<dbReference type="SMART" id="SM00388">
    <property type="entry name" value="HisKA"/>
    <property type="match status" value="1"/>
</dbReference>
<dbReference type="Gene3D" id="3.40.50.2300">
    <property type="match status" value="1"/>
</dbReference>
<dbReference type="InterPro" id="IPR004358">
    <property type="entry name" value="Sig_transdc_His_kin-like_C"/>
</dbReference>
<dbReference type="InterPro" id="IPR001789">
    <property type="entry name" value="Sig_transdc_resp-reg_receiver"/>
</dbReference>
<feature type="transmembrane region" description="Helical" evidence="12">
    <location>
        <begin position="180"/>
        <end position="202"/>
    </location>
</feature>
<feature type="domain" description="Response regulatory" evidence="14">
    <location>
        <begin position="660"/>
        <end position="778"/>
    </location>
</feature>
<dbReference type="InterPro" id="IPR003594">
    <property type="entry name" value="HATPase_dom"/>
</dbReference>
<dbReference type="PROSITE" id="PS50109">
    <property type="entry name" value="HIS_KIN"/>
    <property type="match status" value="1"/>
</dbReference>
<keyword evidence="12" id="KW-1133">Transmembrane helix</keyword>
<dbReference type="PROSITE" id="PS50110">
    <property type="entry name" value="RESPONSE_REGULATORY"/>
    <property type="match status" value="1"/>
</dbReference>
<keyword evidence="6" id="KW-0808">Transferase</keyword>
<keyword evidence="8" id="KW-0902">Two-component regulatory system</keyword>
<dbReference type="Pfam" id="PF00072">
    <property type="entry name" value="Response_reg"/>
    <property type="match status" value="1"/>
</dbReference>
<dbReference type="Pfam" id="PF00512">
    <property type="entry name" value="HisKA"/>
    <property type="match status" value="1"/>
</dbReference>
<evidence type="ECO:0000256" key="1">
    <source>
        <dbReference type="ARBA" id="ARBA00000085"/>
    </source>
</evidence>
<dbReference type="InterPro" id="IPR036097">
    <property type="entry name" value="HisK_dim/P_sf"/>
</dbReference>
<evidence type="ECO:0000256" key="12">
    <source>
        <dbReference type="SAM" id="Phobius"/>
    </source>
</evidence>
<evidence type="ECO:0000259" key="13">
    <source>
        <dbReference type="PROSITE" id="PS50109"/>
    </source>
</evidence>
<feature type="domain" description="Histidine kinase" evidence="13">
    <location>
        <begin position="409"/>
        <end position="629"/>
    </location>
</feature>
<keyword evidence="7" id="KW-0418">Kinase</keyword>
<dbReference type="Pfam" id="PF02518">
    <property type="entry name" value="HATPase_c"/>
    <property type="match status" value="1"/>
</dbReference>
<dbReference type="CDD" id="cd17546">
    <property type="entry name" value="REC_hyHK_CKI1_RcsC-like"/>
    <property type="match status" value="1"/>
</dbReference>
<dbReference type="SUPFAM" id="SSF55874">
    <property type="entry name" value="ATPase domain of HSP90 chaperone/DNA topoisomerase II/histidine kinase"/>
    <property type="match status" value="1"/>
</dbReference>
<keyword evidence="5 11" id="KW-0597">Phosphoprotein</keyword>
<evidence type="ECO:0000256" key="5">
    <source>
        <dbReference type="ARBA" id="ARBA00022553"/>
    </source>
</evidence>
<dbReference type="PRINTS" id="PR00344">
    <property type="entry name" value="BCTRLSENSOR"/>
</dbReference>
<dbReference type="InterPro" id="IPR003661">
    <property type="entry name" value="HisK_dim/P_dom"/>
</dbReference>
<feature type="modified residue" description="4-aspartylphosphate" evidence="11">
    <location>
        <position position="709"/>
    </location>
</feature>
<evidence type="ECO:0000256" key="11">
    <source>
        <dbReference type="PROSITE-ProRule" id="PRU00169"/>
    </source>
</evidence>
<feature type="transmembrane region" description="Helical" evidence="12">
    <location>
        <begin position="240"/>
        <end position="260"/>
    </location>
</feature>
<dbReference type="FunFam" id="3.30.565.10:FF:000010">
    <property type="entry name" value="Sensor histidine kinase RcsC"/>
    <property type="match status" value="1"/>
</dbReference>
<dbReference type="RefSeq" id="WP_090485966.1">
    <property type="nucleotide sequence ID" value="NZ_VTVE01000001.1"/>
</dbReference>
<reference evidence="15 16" key="1">
    <citation type="submission" date="2019-09" db="EMBL/GenBank/DDBJ databases">
        <authorList>
            <person name="Pidcock S.E."/>
            <person name="Huws S.A."/>
        </authorList>
    </citation>
    <scope>NUCLEOTIDE SEQUENCE [LARGE SCALE GENOMIC DNA]</scope>
    <source>
        <strain evidence="15 16">MZ8</strain>
    </source>
</reference>
<dbReference type="InterPro" id="IPR005467">
    <property type="entry name" value="His_kinase_dom"/>
</dbReference>
<protein>
    <recommendedName>
        <fullName evidence="10">Circadian input-output histidine kinase CikA</fullName>
        <ecNumber evidence="3">2.7.13.3</ecNumber>
    </recommendedName>
    <alternativeName>
        <fullName evidence="4">Stage 0 sporulation protein A homolog</fullName>
    </alternativeName>
</protein>
<evidence type="ECO:0000256" key="9">
    <source>
        <dbReference type="ARBA" id="ARBA00024867"/>
    </source>
</evidence>
<evidence type="ECO:0000313" key="16">
    <source>
        <dbReference type="Proteomes" id="UP000473091"/>
    </source>
</evidence>
<evidence type="ECO:0000256" key="6">
    <source>
        <dbReference type="ARBA" id="ARBA00022679"/>
    </source>
</evidence>
<feature type="transmembrane region" description="Helical" evidence="12">
    <location>
        <begin position="360"/>
        <end position="380"/>
    </location>
</feature>
<dbReference type="SMART" id="SM00448">
    <property type="entry name" value="REC"/>
    <property type="match status" value="1"/>
</dbReference>
<dbReference type="Gene3D" id="1.10.287.130">
    <property type="match status" value="1"/>
</dbReference>
<comment type="catalytic activity">
    <reaction evidence="1">
        <text>ATP + protein L-histidine = ADP + protein N-phospho-L-histidine.</text>
        <dbReference type="EC" id="2.7.13.3"/>
    </reaction>
</comment>
<comment type="function">
    <text evidence="9">May play the central regulatory role in sporulation. It may be an element of the effector pathway responsible for the activation of sporulation genes in response to nutritional stress. Spo0A may act in concert with spo0H (a sigma factor) to control the expression of some genes that are critical to the sporulation process.</text>
</comment>
<dbReference type="SUPFAM" id="SSF52172">
    <property type="entry name" value="CheY-like"/>
    <property type="match status" value="1"/>
</dbReference>
<sequence length="779" mass="87497">MKRTSSFVYDIVIVIGVIIFLFVTALLLFGEQTLPDERTYTPLKMENYSDGWKRVMSDGIKSDIAIPGQYQPEEEAPFVIEKSIDGITRDNAYVSFNTAKQDIEVYVGDELRYSYSTKNTRLFGKNSPGIATFVPLYPEDNGQTLKIEFIGNNNYSGVLGEITIGPQAAIFRMVFDGERYVLLLTLFLLVLGIIAFIIGISVKLAYNKTLPLFFAGWVIICASIWSLAESNCRQFFVPNYSLLSYMTYLSLIMLSFTMGLYFDRLQEGRYRFFYMIMGVLDMFVAGLGILLQFINNTDLSGILIFAFISLVITMGGYIATVIPDIIQGRVKEYIMEFIGILGAMVAGLIQIYVYEIDKPMTMNGLILMLGLLFLIVMSYLRALRDIRNMERNIFAAVQAQEASTAFLTRMSHEMRTPINAILGMNKMILRESKEEKILDYARDVNGAGNYLLGIVNEVLDLAKVTAGKIEIVPDDYDLIEMVRECYSMVRPRAKANRLSFEVDMSDVLPAKLRGDKERIIQVITNLLTNAIKYTPSGRICLSIQGNISGGRLMLKIMVSDTGIGIAKENIPYLFDSFNRVGEFKNYKIEGTGLGLTITKQLIDLMGGEISVESEVGKGTTFTVVIPQEIRTVEPCGIFSMGPNGDRRVADRSEIFDVIGRILVVDDVAINLRVFTMLLSNTDIVVDTAISGAEALEKIKRTKYDLIFIDHLMPGMDGLELKDIMGRMDDNLNKDTPLIMQTANAIVGAKEKYEAMGFADYIAKPIKEEELRKLLREYMI</sequence>
<feature type="transmembrane region" description="Helical" evidence="12">
    <location>
        <begin position="272"/>
        <end position="294"/>
    </location>
</feature>
<dbReference type="CDD" id="cd00082">
    <property type="entry name" value="HisKA"/>
    <property type="match status" value="1"/>
</dbReference>
<evidence type="ECO:0000313" key="15">
    <source>
        <dbReference type="EMBL" id="NEX00791.1"/>
    </source>
</evidence>
<dbReference type="EMBL" id="VTVE01000001">
    <property type="protein sequence ID" value="NEX00791.1"/>
    <property type="molecule type" value="Genomic_DNA"/>
</dbReference>
<dbReference type="Gene3D" id="3.30.565.10">
    <property type="entry name" value="Histidine kinase-like ATPase, C-terminal domain"/>
    <property type="match status" value="1"/>
</dbReference>
<dbReference type="InterPro" id="IPR011006">
    <property type="entry name" value="CheY-like_superfamily"/>
</dbReference>
<dbReference type="PANTHER" id="PTHR43047:SF72">
    <property type="entry name" value="OSMOSENSING HISTIDINE PROTEIN KINASE SLN1"/>
    <property type="match status" value="1"/>
</dbReference>
<dbReference type="CDD" id="cd16922">
    <property type="entry name" value="HATPase_EvgS-ArcB-TorS-like"/>
    <property type="match status" value="1"/>
</dbReference>
<evidence type="ECO:0000259" key="14">
    <source>
        <dbReference type="PROSITE" id="PS50110"/>
    </source>
</evidence>
<dbReference type="GO" id="GO:0005886">
    <property type="term" value="C:plasma membrane"/>
    <property type="evidence" value="ECO:0007669"/>
    <property type="project" value="TreeGrafter"/>
</dbReference>
<evidence type="ECO:0000256" key="10">
    <source>
        <dbReference type="ARBA" id="ARBA00074306"/>
    </source>
</evidence>
<dbReference type="Proteomes" id="UP000473091">
    <property type="component" value="Unassembled WGS sequence"/>
</dbReference>
<dbReference type="SUPFAM" id="SSF47384">
    <property type="entry name" value="Homodimeric domain of signal transducing histidine kinase"/>
    <property type="match status" value="1"/>
</dbReference>
<gene>
    <name evidence="15" type="ORF">F0Q01_02720</name>
</gene>
<evidence type="ECO:0000256" key="3">
    <source>
        <dbReference type="ARBA" id="ARBA00012438"/>
    </source>
</evidence>
<evidence type="ECO:0000256" key="7">
    <source>
        <dbReference type="ARBA" id="ARBA00022777"/>
    </source>
</evidence>
<dbReference type="GO" id="GO:0009927">
    <property type="term" value="F:histidine phosphotransfer kinase activity"/>
    <property type="evidence" value="ECO:0007669"/>
    <property type="project" value="TreeGrafter"/>
</dbReference>
<dbReference type="EC" id="2.7.13.3" evidence="3"/>
<evidence type="ECO:0000256" key="4">
    <source>
        <dbReference type="ARBA" id="ARBA00018672"/>
    </source>
</evidence>
<feature type="transmembrane region" description="Helical" evidence="12">
    <location>
        <begin position="300"/>
        <end position="322"/>
    </location>
</feature>
<dbReference type="PANTHER" id="PTHR43047">
    <property type="entry name" value="TWO-COMPONENT HISTIDINE PROTEIN KINASE"/>
    <property type="match status" value="1"/>
</dbReference>
<keyword evidence="12" id="KW-0812">Transmembrane</keyword>
<comment type="similarity">
    <text evidence="2">In the N-terminal section; belongs to the phytochrome family.</text>
</comment>
<name>A0A6M0LIM6_PSEXY</name>
<dbReference type="SMART" id="SM00387">
    <property type="entry name" value="HATPase_c"/>
    <property type="match status" value="1"/>
</dbReference>
<feature type="transmembrane region" description="Helical" evidence="12">
    <location>
        <begin position="7"/>
        <end position="29"/>
    </location>
</feature>
<dbReference type="InterPro" id="IPR036890">
    <property type="entry name" value="HATPase_C_sf"/>
</dbReference>
<organism evidence="15 16">
    <name type="scientific">Pseudobutyrivibrio xylanivorans</name>
    <dbReference type="NCBI Taxonomy" id="185007"/>
    <lineage>
        <taxon>Bacteria</taxon>
        <taxon>Bacillati</taxon>
        <taxon>Bacillota</taxon>
        <taxon>Clostridia</taxon>
        <taxon>Lachnospirales</taxon>
        <taxon>Lachnospiraceae</taxon>
        <taxon>Pseudobutyrivibrio</taxon>
    </lineage>
</organism>
<dbReference type="AlphaFoldDB" id="A0A6M0LIM6"/>
<accession>A0A6M0LIM6</accession>
<proteinExistence type="inferred from homology"/>
<comment type="caution">
    <text evidence="15">The sequence shown here is derived from an EMBL/GenBank/DDBJ whole genome shotgun (WGS) entry which is preliminary data.</text>
</comment>